<dbReference type="AlphaFoldDB" id="A0A8X7Y5V6"/>
<keyword evidence="3" id="KW-1185">Reference proteome</keyword>
<reference evidence="2" key="1">
    <citation type="journal article" date="2020" name="bioRxiv">
        <title>Hybrid origin of Populus tomentosa Carr. identified through genome sequencing and phylogenomic analysis.</title>
        <authorList>
            <person name="An X."/>
            <person name="Gao K."/>
            <person name="Chen Z."/>
            <person name="Li J."/>
            <person name="Yang X."/>
            <person name="Yang X."/>
            <person name="Zhou J."/>
            <person name="Guo T."/>
            <person name="Zhao T."/>
            <person name="Huang S."/>
            <person name="Miao D."/>
            <person name="Khan W.U."/>
            <person name="Rao P."/>
            <person name="Ye M."/>
            <person name="Lei B."/>
            <person name="Liao W."/>
            <person name="Wang J."/>
            <person name="Ji L."/>
            <person name="Li Y."/>
            <person name="Guo B."/>
            <person name="Mustafa N.S."/>
            <person name="Li S."/>
            <person name="Yun Q."/>
            <person name="Keller S.R."/>
            <person name="Mao J."/>
            <person name="Zhang R."/>
            <person name="Strauss S.H."/>
        </authorList>
    </citation>
    <scope>NUCLEOTIDE SEQUENCE</scope>
    <source>
        <strain evidence="2">GM15</strain>
        <tissue evidence="2">Leaf</tissue>
    </source>
</reference>
<proteinExistence type="predicted"/>
<comment type="caution">
    <text evidence="2">The sequence shown here is derived from an EMBL/GenBank/DDBJ whole genome shotgun (WGS) entry which is preliminary data.</text>
</comment>
<name>A0A8X7Y5V6_POPTO</name>
<keyword evidence="1" id="KW-0732">Signal</keyword>
<dbReference type="PANTHER" id="PTHR10426">
    <property type="entry name" value="STRICTOSIDINE SYNTHASE-RELATED"/>
    <property type="match status" value="1"/>
</dbReference>
<accession>A0A8X7Y5V6</accession>
<dbReference type="GO" id="GO:0012505">
    <property type="term" value="C:endomembrane system"/>
    <property type="evidence" value="ECO:0007669"/>
    <property type="project" value="TreeGrafter"/>
</dbReference>
<feature type="chain" id="PRO_5036495635" evidence="1">
    <location>
        <begin position="18"/>
        <end position="109"/>
    </location>
</feature>
<dbReference type="EMBL" id="JAAWWB010000031">
    <property type="protein sequence ID" value="KAG6744706.1"/>
    <property type="molecule type" value="Genomic_DNA"/>
</dbReference>
<feature type="signal peptide" evidence="1">
    <location>
        <begin position="1"/>
        <end position="17"/>
    </location>
</feature>
<dbReference type="PANTHER" id="PTHR10426:SF79">
    <property type="entry name" value="PROTEIN STRICTOSIDINE SYNTHASE-LIKE 2"/>
    <property type="match status" value="1"/>
</dbReference>
<dbReference type="Proteomes" id="UP000886885">
    <property type="component" value="Chromosome 16A"/>
</dbReference>
<dbReference type="Pfam" id="PF20067">
    <property type="entry name" value="SSL_N"/>
    <property type="match status" value="1"/>
</dbReference>
<protein>
    <submittedName>
        <fullName evidence="2">Uncharacterized protein</fullName>
    </submittedName>
</protein>
<gene>
    <name evidence="2" type="ORF">POTOM_051344</name>
</gene>
<sequence length="109" mass="12219">MAAKLFLTATTAVLISALIAINHEFVYQPSVIEKGHGQLWEWETLSLDGATGPESFAPDPLGQGPYAGISDGRIIKWEEHERRWINFAITSQKSKGDDRYHCMPGLDRY</sequence>
<evidence type="ECO:0000313" key="2">
    <source>
        <dbReference type="EMBL" id="KAG6744706.1"/>
    </source>
</evidence>
<evidence type="ECO:0000256" key="1">
    <source>
        <dbReference type="SAM" id="SignalP"/>
    </source>
</evidence>
<organism evidence="2 3">
    <name type="scientific">Populus tomentosa</name>
    <name type="common">Chinese white poplar</name>
    <dbReference type="NCBI Taxonomy" id="118781"/>
    <lineage>
        <taxon>Eukaryota</taxon>
        <taxon>Viridiplantae</taxon>
        <taxon>Streptophyta</taxon>
        <taxon>Embryophyta</taxon>
        <taxon>Tracheophyta</taxon>
        <taxon>Spermatophyta</taxon>
        <taxon>Magnoliopsida</taxon>
        <taxon>eudicotyledons</taxon>
        <taxon>Gunneridae</taxon>
        <taxon>Pentapetalae</taxon>
        <taxon>rosids</taxon>
        <taxon>fabids</taxon>
        <taxon>Malpighiales</taxon>
        <taxon>Salicaceae</taxon>
        <taxon>Saliceae</taxon>
        <taxon>Populus</taxon>
    </lineage>
</organism>
<evidence type="ECO:0000313" key="3">
    <source>
        <dbReference type="Proteomes" id="UP000886885"/>
    </source>
</evidence>
<dbReference type="OrthoDB" id="5307922at2759"/>
<dbReference type="GO" id="GO:0016787">
    <property type="term" value="F:hydrolase activity"/>
    <property type="evidence" value="ECO:0007669"/>
    <property type="project" value="TreeGrafter"/>
</dbReference>